<evidence type="ECO:0000313" key="2">
    <source>
        <dbReference type="Proteomes" id="UP000616837"/>
    </source>
</evidence>
<evidence type="ECO:0008006" key="3">
    <source>
        <dbReference type="Google" id="ProtNLM"/>
    </source>
</evidence>
<evidence type="ECO:0000313" key="1">
    <source>
        <dbReference type="EMBL" id="MBD7895732.1"/>
    </source>
</evidence>
<accession>A0ABR8PEQ5</accession>
<dbReference type="RefSeq" id="WP_191685053.1">
    <property type="nucleotide sequence ID" value="NZ_JACSQW010000032.1"/>
</dbReference>
<reference evidence="1 2" key="1">
    <citation type="submission" date="2020-08" db="EMBL/GenBank/DDBJ databases">
        <title>A Genomic Blueprint of the Chicken Gut Microbiome.</title>
        <authorList>
            <person name="Gilroy R."/>
            <person name="Ravi A."/>
            <person name="Getino M."/>
            <person name="Pursley I."/>
            <person name="Horton D.L."/>
            <person name="Alikhan N.-F."/>
            <person name="Baker D."/>
            <person name="Gharbi K."/>
            <person name="Hall N."/>
            <person name="Watson M."/>
            <person name="Adriaenssens E.M."/>
            <person name="Foster-Nyarko E."/>
            <person name="Jarju S."/>
            <person name="Secka A."/>
            <person name="Antonio M."/>
            <person name="Oren A."/>
            <person name="Chaudhuri R."/>
            <person name="La Ragione R.M."/>
            <person name="Hildebrand F."/>
            <person name="Pallen M.J."/>
        </authorList>
    </citation>
    <scope>NUCLEOTIDE SEQUENCE [LARGE SCALE GENOMIC DNA]</scope>
    <source>
        <strain evidence="1 2">Sa3CUN2</strain>
    </source>
</reference>
<organism evidence="1 2">
    <name type="scientific">Limosilactobacillus avistercoris</name>
    <dbReference type="NCBI Taxonomy" id="2762243"/>
    <lineage>
        <taxon>Bacteria</taxon>
        <taxon>Bacillati</taxon>
        <taxon>Bacillota</taxon>
        <taxon>Bacilli</taxon>
        <taxon>Lactobacillales</taxon>
        <taxon>Lactobacillaceae</taxon>
        <taxon>Limosilactobacillus</taxon>
    </lineage>
</organism>
<proteinExistence type="predicted"/>
<comment type="caution">
    <text evidence="1">The sequence shown here is derived from an EMBL/GenBank/DDBJ whole genome shotgun (WGS) entry which is preliminary data.</text>
</comment>
<name>A0ABR8PEQ5_9LACO</name>
<dbReference type="Proteomes" id="UP000616837">
    <property type="component" value="Unassembled WGS sequence"/>
</dbReference>
<keyword evidence="2" id="KW-1185">Reference proteome</keyword>
<gene>
    <name evidence="1" type="ORF">H9564_08565</name>
</gene>
<protein>
    <recommendedName>
        <fullName evidence="3">DUF4145 domain-containing protein</fullName>
    </recommendedName>
</protein>
<sequence>MDRNFLKNSQQFLDYLNHENNIEAPKEECFKRKRKTIEALTKYNDLKVAEVDSQYFGWIPNSWLERGLSSQAYGLLVLIVIHSAPVPYYQKQIAVIGNLAIRRLLGLNNANRKGKIDDLLYELELSEIITVHENFIELNREETSSYQGTGFTKVYASTVKKILEHIQGMKVLNILASYLALRSTIFENKTSGNLPVTMGSLQAWASGKVSLSPRVHSDNLKWLREHDILAWVEAIRNNAKHNSCFYYSELWDAESIMHEVLASLSSRILRLAS</sequence>
<dbReference type="EMBL" id="JACSQW010000032">
    <property type="protein sequence ID" value="MBD7895732.1"/>
    <property type="molecule type" value="Genomic_DNA"/>
</dbReference>